<feature type="transmembrane region" description="Helical" evidence="7">
    <location>
        <begin position="239"/>
        <end position="265"/>
    </location>
</feature>
<feature type="transmembrane region" description="Helical" evidence="7">
    <location>
        <begin position="829"/>
        <end position="849"/>
    </location>
</feature>
<dbReference type="EMBL" id="CAXAMM010000552">
    <property type="protein sequence ID" value="CAK8987919.1"/>
    <property type="molecule type" value="Genomic_DNA"/>
</dbReference>
<dbReference type="SUPFAM" id="SSF103473">
    <property type="entry name" value="MFS general substrate transporter"/>
    <property type="match status" value="2"/>
</dbReference>
<feature type="domain" description="Major facilitator superfamily associated" evidence="8">
    <location>
        <begin position="458"/>
        <end position="859"/>
    </location>
</feature>
<feature type="transmembrane region" description="Helical" evidence="7">
    <location>
        <begin position="861"/>
        <end position="879"/>
    </location>
</feature>
<evidence type="ECO:0000256" key="4">
    <source>
        <dbReference type="ARBA" id="ARBA00022989"/>
    </source>
</evidence>
<feature type="region of interest" description="Disordered" evidence="6">
    <location>
        <begin position="655"/>
        <end position="678"/>
    </location>
</feature>
<evidence type="ECO:0000256" key="6">
    <source>
        <dbReference type="SAM" id="MobiDB-lite"/>
    </source>
</evidence>
<reference evidence="9 10" key="1">
    <citation type="submission" date="2024-02" db="EMBL/GenBank/DDBJ databases">
        <authorList>
            <person name="Chen Y."/>
            <person name="Shah S."/>
            <person name="Dougan E. K."/>
            <person name="Thang M."/>
            <person name="Chan C."/>
        </authorList>
    </citation>
    <scope>NUCLEOTIDE SEQUENCE [LARGE SCALE GENOMIC DNA]</scope>
</reference>
<feature type="transmembrane region" description="Helical" evidence="7">
    <location>
        <begin position="763"/>
        <end position="784"/>
    </location>
</feature>
<gene>
    <name evidence="9" type="ORF">SCF082_LOCUS1170</name>
</gene>
<dbReference type="Proteomes" id="UP001642464">
    <property type="component" value="Unassembled WGS sequence"/>
</dbReference>
<dbReference type="Pfam" id="PF12832">
    <property type="entry name" value="MFS_1_like"/>
    <property type="match status" value="2"/>
</dbReference>
<dbReference type="InterPro" id="IPR024989">
    <property type="entry name" value="MFS_assoc_dom"/>
</dbReference>
<feature type="transmembrane region" description="Helical" evidence="7">
    <location>
        <begin position="609"/>
        <end position="628"/>
    </location>
</feature>
<dbReference type="PANTHER" id="PTHR16172:SF41">
    <property type="entry name" value="MAJOR FACILITATOR SUPERFAMILY DOMAIN-CONTAINING PROTEIN 6-LIKE"/>
    <property type="match status" value="1"/>
</dbReference>
<feature type="transmembrane region" description="Helical" evidence="7">
    <location>
        <begin position="152"/>
        <end position="171"/>
    </location>
</feature>
<keyword evidence="10" id="KW-1185">Reference proteome</keyword>
<feature type="transmembrane region" description="Helical" evidence="7">
    <location>
        <begin position="15"/>
        <end position="36"/>
    </location>
</feature>
<evidence type="ECO:0000313" key="10">
    <source>
        <dbReference type="Proteomes" id="UP001642464"/>
    </source>
</evidence>
<comment type="subcellular location">
    <subcellularLocation>
        <location evidence="1">Membrane</location>
        <topology evidence="1">Multi-pass membrane protein</topology>
    </subcellularLocation>
</comment>
<feature type="transmembrane region" description="Helical" evidence="7">
    <location>
        <begin position="701"/>
        <end position="725"/>
    </location>
</feature>
<feature type="transmembrane region" description="Helical" evidence="7">
    <location>
        <begin position="129"/>
        <end position="146"/>
    </location>
</feature>
<feature type="transmembrane region" description="Helical" evidence="7">
    <location>
        <begin position="731"/>
        <end position="751"/>
    </location>
</feature>
<evidence type="ECO:0000256" key="2">
    <source>
        <dbReference type="ARBA" id="ARBA00005241"/>
    </source>
</evidence>
<feature type="domain" description="Major facilitator superfamily associated" evidence="8">
    <location>
        <begin position="1"/>
        <end position="410"/>
    </location>
</feature>
<proteinExistence type="inferred from homology"/>
<keyword evidence="4 7" id="KW-1133">Transmembrane helix</keyword>
<comment type="similarity">
    <text evidence="2">Belongs to the major facilitator superfamily. MFSD6 family.</text>
</comment>
<dbReference type="InterPro" id="IPR036259">
    <property type="entry name" value="MFS_trans_sf"/>
</dbReference>
<evidence type="ECO:0000256" key="5">
    <source>
        <dbReference type="ARBA" id="ARBA00023136"/>
    </source>
</evidence>
<sequence>MSLFLEGFGLDESQVGLVLAVPTLGSTVVPMLWGLLADTTLGQRRTMAVCALASSATLSLLLIRSLQGFWGVLVLRTVQALIMSGLMPLMDAWCLDDLKRRPLPPDVAQGLAEEALVRRKKELYGKERAWGAVSWGLMHLLLGLAFDYYDYVVMIPASWITAVVFLLFLWLSARPLRQYATLPVTEEPEDVKSADEKPAVAGEVELTPLEEDGATLEEAPSEAAQAVPSPKEGTAQRVLSFYAVLCSSPLNFVFVMTVAVISAGSALAEGLVFLYFKNDLGASNFLMGVSVCVTVSLEVPFFLWAAALVSRISPESMISIGLLSYAIRVAIYTVVPEDAPWMLLLCEPLHGITYATVQLSSVHIISSLAPPGLESFAQGVLGAIRSFGSALGAVLGSIVMERFGATVLYRGASLIVLAQRPPAAAKARGASVPQVSPSRPPPPQQQELVRAKLQKGRFITLFLQGFGLDESEIGLALGLPKLFMVVVPMMWGLLADSYGKRTALITCAVSSNVALGLFYVPWLQGFTGVVLLRCLQRISLSGMVPIIDSFCLEQLKHNSTTDLVLKTLSEEELKQHEKALYGKERVWGAVGWATGHLILGVLFDNFGSMVLIPASFAGSGALIAFLLLDWRTSSISAKYDVVPTVEMVETVDSDVEAHKDEPERDEHDEKAVEAEEEQMHRTTREATLAFCKLMCCNPLNLVFFMSVAVTGAGAAIVEGLIFLFFKGELGASHSLLGISVCVTVILEIPFFQFASAFVKRMTPVSMMVAGMLSYAVRVFFYTMVPSDAPWMLLLCEPLHGVTVALVGLASIHHVNTMAPQGLETMAQGALGAVLSIGNAGGCFIGSIVMETMGSVTLYRSAGIMVLCQIVLLTFTNLLFGDQGTLRAKATKQPN</sequence>
<keyword evidence="5 7" id="KW-0472">Membrane</keyword>
<accession>A0ABP0HFI2</accession>
<feature type="transmembrane region" description="Helical" evidence="7">
    <location>
        <begin position="316"/>
        <end position="335"/>
    </location>
</feature>
<evidence type="ECO:0000313" key="9">
    <source>
        <dbReference type="EMBL" id="CAK8987919.1"/>
    </source>
</evidence>
<dbReference type="Gene3D" id="1.20.1250.20">
    <property type="entry name" value="MFS general substrate transporter like domains"/>
    <property type="match status" value="4"/>
</dbReference>
<evidence type="ECO:0000256" key="3">
    <source>
        <dbReference type="ARBA" id="ARBA00022692"/>
    </source>
</evidence>
<name>A0ABP0HFI2_9DINO</name>
<dbReference type="InterPro" id="IPR051717">
    <property type="entry name" value="MFS_MFSD6"/>
</dbReference>
<evidence type="ECO:0000256" key="1">
    <source>
        <dbReference type="ARBA" id="ARBA00004141"/>
    </source>
</evidence>
<protein>
    <submittedName>
        <fullName evidence="9">Major facilitator superfamily domain-containing protein 6 (Macrophage MHC class I receptor 2)</fullName>
    </submittedName>
</protein>
<feature type="transmembrane region" description="Helical" evidence="7">
    <location>
        <begin position="473"/>
        <end position="494"/>
    </location>
</feature>
<evidence type="ECO:0000259" key="8">
    <source>
        <dbReference type="Pfam" id="PF12832"/>
    </source>
</evidence>
<evidence type="ECO:0000256" key="7">
    <source>
        <dbReference type="SAM" id="Phobius"/>
    </source>
</evidence>
<organism evidence="9 10">
    <name type="scientific">Durusdinium trenchii</name>
    <dbReference type="NCBI Taxonomy" id="1381693"/>
    <lineage>
        <taxon>Eukaryota</taxon>
        <taxon>Sar</taxon>
        <taxon>Alveolata</taxon>
        <taxon>Dinophyceae</taxon>
        <taxon>Suessiales</taxon>
        <taxon>Symbiodiniaceae</taxon>
        <taxon>Durusdinium</taxon>
    </lineage>
</organism>
<comment type="caution">
    <text evidence="9">The sequence shown here is derived from an EMBL/GenBank/DDBJ whole genome shotgun (WGS) entry which is preliminary data.</text>
</comment>
<keyword evidence="9" id="KW-0675">Receptor</keyword>
<feature type="transmembrane region" description="Helical" evidence="7">
    <location>
        <begin position="790"/>
        <end position="809"/>
    </location>
</feature>
<feature type="transmembrane region" description="Helical" evidence="7">
    <location>
        <begin position="285"/>
        <end position="309"/>
    </location>
</feature>
<dbReference type="PANTHER" id="PTHR16172">
    <property type="entry name" value="MAJOR FACILITATOR SUPERFAMILY DOMAIN-CONTAINING PROTEIN 6-LIKE"/>
    <property type="match status" value="1"/>
</dbReference>
<keyword evidence="3 7" id="KW-0812">Transmembrane</keyword>